<dbReference type="GO" id="GO:0034976">
    <property type="term" value="P:response to endoplasmic reticulum stress"/>
    <property type="evidence" value="ECO:0007669"/>
    <property type="project" value="TreeGrafter"/>
</dbReference>
<gene>
    <name evidence="2" type="ORF">EGW08_016525</name>
</gene>
<dbReference type="GO" id="GO:0005788">
    <property type="term" value="C:endoplasmic reticulum lumen"/>
    <property type="evidence" value="ECO:0007669"/>
    <property type="project" value="TreeGrafter"/>
</dbReference>
<dbReference type="Proteomes" id="UP000271974">
    <property type="component" value="Unassembled WGS sequence"/>
</dbReference>
<comment type="caution">
    <text evidence="2">The sequence shown here is derived from an EMBL/GenBank/DDBJ whole genome shotgun (WGS) entry which is preliminary data.</text>
</comment>
<dbReference type="PANTHER" id="PTHR45815">
    <property type="entry name" value="PROTEIN DISULFIDE-ISOMERASE A6"/>
    <property type="match status" value="1"/>
</dbReference>
<dbReference type="InterPro" id="IPR036249">
    <property type="entry name" value="Thioredoxin-like_sf"/>
</dbReference>
<dbReference type="PROSITE" id="PS51352">
    <property type="entry name" value="THIOREDOXIN_2"/>
    <property type="match status" value="1"/>
</dbReference>
<sequence>MTVKRSERFRPYIVVFYAWWAEHIGSYLSLIKESVEEMQRLSVRARFALVNVGQEKTVISRYVDVKYFKKIPFIAVFQREKGKDTVNQTLVHLSHPSLFYLSKALREHGVWLYDAWDKLWDCNPYLFLDYTHYSDIREGPRGYLCMAWTSNLTDDAVTEVRTQPKTKSTLKPMSSVEKQMARVNGIPILTDALWDAVMEKSQVNIGTLEWEPDVQITVLAFIRSGCGSCNKKMHTFQEIHKELKKKENARLYLVNCSSEASLCEGLGVQGFPTVSAFRSFAALASTRCSIHPPEKPYVRRDYHGPLSTGDLMPWIESMSTNGLSFVGFKNIGNPLDMIEDVRLVATVIPRFSNYLPLAPGGQRSYFFTPGCLRLACERLFGLATCYVANSKEIPHGEFTKTHAVSGMVVSEVRFERKDGVSLTLMRLGKSMLRLIEKETLSDLHLFHSAHQYSLHPKQTCEQNHDLCAQIIASFVRDHIRLPVTHLTSETFHTKNNPIFEVNKPVLIALSHAQNLTQDSGFMQLLIQVARRLYHNVTVTVLDTDQFPAWAGSFVPHHYPRLFMDSPDSGPLHIYPRVCLVNWTDHEHAAFYPPLHTIFSKSILRQLKITETNASLTQPTESFDIDEQTEAVDYKMPQAMDVNSMLFWDEDNIVSFVKTYLEHPDEHLVQTQHF</sequence>
<reference evidence="2 3" key="1">
    <citation type="submission" date="2019-01" db="EMBL/GenBank/DDBJ databases">
        <title>A draft genome assembly of the solar-powered sea slug Elysia chlorotica.</title>
        <authorList>
            <person name="Cai H."/>
            <person name="Li Q."/>
            <person name="Fang X."/>
            <person name="Li J."/>
            <person name="Curtis N.E."/>
            <person name="Altenburger A."/>
            <person name="Shibata T."/>
            <person name="Feng M."/>
            <person name="Maeda T."/>
            <person name="Schwartz J.A."/>
            <person name="Shigenobu S."/>
            <person name="Lundholm N."/>
            <person name="Nishiyama T."/>
            <person name="Yang H."/>
            <person name="Hasebe M."/>
            <person name="Li S."/>
            <person name="Pierce S.K."/>
            <person name="Wang J."/>
        </authorList>
    </citation>
    <scope>NUCLEOTIDE SEQUENCE [LARGE SCALE GENOMIC DNA]</scope>
    <source>
        <strain evidence="2">EC2010</strain>
        <tissue evidence="2">Whole organism of an adult</tissue>
    </source>
</reference>
<dbReference type="Pfam" id="PF00085">
    <property type="entry name" value="Thioredoxin"/>
    <property type="match status" value="1"/>
</dbReference>
<keyword evidence="3" id="KW-1185">Reference proteome</keyword>
<feature type="domain" description="Thioredoxin" evidence="1">
    <location>
        <begin position="187"/>
        <end position="320"/>
    </location>
</feature>
<accession>A0A433T2J1</accession>
<organism evidence="2 3">
    <name type="scientific">Elysia chlorotica</name>
    <name type="common">Eastern emerald elysia</name>
    <name type="synonym">Sea slug</name>
    <dbReference type="NCBI Taxonomy" id="188477"/>
    <lineage>
        <taxon>Eukaryota</taxon>
        <taxon>Metazoa</taxon>
        <taxon>Spiralia</taxon>
        <taxon>Lophotrochozoa</taxon>
        <taxon>Mollusca</taxon>
        <taxon>Gastropoda</taxon>
        <taxon>Heterobranchia</taxon>
        <taxon>Euthyneura</taxon>
        <taxon>Panpulmonata</taxon>
        <taxon>Sacoglossa</taxon>
        <taxon>Placobranchoidea</taxon>
        <taxon>Plakobranchidae</taxon>
        <taxon>Elysia</taxon>
    </lineage>
</organism>
<dbReference type="CDD" id="cd02961">
    <property type="entry name" value="PDI_a_family"/>
    <property type="match status" value="1"/>
</dbReference>
<dbReference type="GO" id="GO:0015035">
    <property type="term" value="F:protein-disulfide reductase activity"/>
    <property type="evidence" value="ECO:0007669"/>
    <property type="project" value="TreeGrafter"/>
</dbReference>
<dbReference type="PANTHER" id="PTHR45815:SF3">
    <property type="entry name" value="PROTEIN DISULFIDE-ISOMERASE A6"/>
    <property type="match status" value="1"/>
</dbReference>
<dbReference type="Gene3D" id="3.40.30.10">
    <property type="entry name" value="Glutaredoxin"/>
    <property type="match status" value="1"/>
</dbReference>
<protein>
    <recommendedName>
        <fullName evidence="1">Thioredoxin domain-containing protein</fullName>
    </recommendedName>
</protein>
<dbReference type="AlphaFoldDB" id="A0A433T2J1"/>
<dbReference type="EMBL" id="RQTK01000717">
    <property type="protein sequence ID" value="RUS75710.1"/>
    <property type="molecule type" value="Genomic_DNA"/>
</dbReference>
<evidence type="ECO:0000259" key="1">
    <source>
        <dbReference type="PROSITE" id="PS51352"/>
    </source>
</evidence>
<dbReference type="InterPro" id="IPR013766">
    <property type="entry name" value="Thioredoxin_domain"/>
</dbReference>
<evidence type="ECO:0000313" key="2">
    <source>
        <dbReference type="EMBL" id="RUS75710.1"/>
    </source>
</evidence>
<dbReference type="OrthoDB" id="10023060at2759"/>
<proteinExistence type="predicted"/>
<dbReference type="SUPFAM" id="SSF52833">
    <property type="entry name" value="Thioredoxin-like"/>
    <property type="match status" value="1"/>
</dbReference>
<name>A0A433T2J1_ELYCH</name>
<evidence type="ECO:0000313" key="3">
    <source>
        <dbReference type="Proteomes" id="UP000271974"/>
    </source>
</evidence>